<evidence type="ECO:0000313" key="2">
    <source>
        <dbReference type="Proteomes" id="UP001057452"/>
    </source>
</evidence>
<comment type="caution">
    <text evidence="1">The sequence shown here is derived from an EMBL/GenBank/DDBJ whole genome shotgun (WGS) entry which is preliminary data.</text>
</comment>
<gene>
    <name evidence="1" type="ORF">KUCAC02_030963</name>
</gene>
<name>A0ACB9XKB5_CHAAC</name>
<proteinExistence type="predicted"/>
<keyword evidence="2" id="KW-1185">Reference proteome</keyword>
<dbReference type="Proteomes" id="UP001057452">
    <property type="component" value="Chromosome 5"/>
</dbReference>
<reference evidence="1" key="1">
    <citation type="submission" date="2022-05" db="EMBL/GenBank/DDBJ databases">
        <title>Chromosome-level genome of Chaenocephalus aceratus.</title>
        <authorList>
            <person name="Park H."/>
        </authorList>
    </citation>
    <scope>NUCLEOTIDE SEQUENCE</scope>
    <source>
        <strain evidence="1">KU_202001</strain>
    </source>
</reference>
<sequence length="80" mass="9069">MVDVIKVFIRTERLADTTATCCCIVSRMLDFFVVAGHHQYAKGARLHDWSGTWCDICIEQTLMKSAKSEGGTEQREDETQ</sequence>
<evidence type="ECO:0000313" key="1">
    <source>
        <dbReference type="EMBL" id="KAI4827575.1"/>
    </source>
</evidence>
<protein>
    <submittedName>
        <fullName evidence="1">Uncharacterized protein</fullName>
    </submittedName>
</protein>
<accession>A0ACB9XKB5</accession>
<organism evidence="1 2">
    <name type="scientific">Chaenocephalus aceratus</name>
    <name type="common">Blackfin icefish</name>
    <name type="synonym">Chaenichthys aceratus</name>
    <dbReference type="NCBI Taxonomy" id="36190"/>
    <lineage>
        <taxon>Eukaryota</taxon>
        <taxon>Metazoa</taxon>
        <taxon>Chordata</taxon>
        <taxon>Craniata</taxon>
        <taxon>Vertebrata</taxon>
        <taxon>Euteleostomi</taxon>
        <taxon>Actinopterygii</taxon>
        <taxon>Neopterygii</taxon>
        <taxon>Teleostei</taxon>
        <taxon>Neoteleostei</taxon>
        <taxon>Acanthomorphata</taxon>
        <taxon>Eupercaria</taxon>
        <taxon>Perciformes</taxon>
        <taxon>Notothenioidei</taxon>
        <taxon>Channichthyidae</taxon>
        <taxon>Chaenocephalus</taxon>
    </lineage>
</organism>
<dbReference type="EMBL" id="CM043789">
    <property type="protein sequence ID" value="KAI4827575.1"/>
    <property type="molecule type" value="Genomic_DNA"/>
</dbReference>